<evidence type="ECO:0000313" key="2">
    <source>
        <dbReference type="Proteomes" id="UP000199614"/>
    </source>
</evidence>
<sequence>MNTHERRRLSALRTDRETVLGAAAALRHDAVQAHYAGVLPRPEYAFGMASILELLALRTADLDPDVRAHVVRIAREMTGDGMDRPTVRRTRRR</sequence>
<dbReference type="OrthoDB" id="3578597at2"/>
<dbReference type="STRING" id="260086.SAMN05216207_103240"/>
<organism evidence="1 2">
    <name type="scientific">Pseudonocardia ammonioxydans</name>
    <dbReference type="NCBI Taxonomy" id="260086"/>
    <lineage>
        <taxon>Bacteria</taxon>
        <taxon>Bacillati</taxon>
        <taxon>Actinomycetota</taxon>
        <taxon>Actinomycetes</taxon>
        <taxon>Pseudonocardiales</taxon>
        <taxon>Pseudonocardiaceae</taxon>
        <taxon>Pseudonocardia</taxon>
    </lineage>
</organism>
<keyword evidence="2" id="KW-1185">Reference proteome</keyword>
<accession>A0A1I5EQI5</accession>
<evidence type="ECO:0000313" key="1">
    <source>
        <dbReference type="EMBL" id="SFO13775.1"/>
    </source>
</evidence>
<name>A0A1I5EQI5_PSUAM</name>
<dbReference type="Proteomes" id="UP000199614">
    <property type="component" value="Unassembled WGS sequence"/>
</dbReference>
<dbReference type="AlphaFoldDB" id="A0A1I5EQI5"/>
<gene>
    <name evidence="1" type="ORF">SAMN05216207_103240</name>
</gene>
<reference evidence="1 2" key="1">
    <citation type="submission" date="2016-10" db="EMBL/GenBank/DDBJ databases">
        <authorList>
            <person name="de Groot N.N."/>
        </authorList>
    </citation>
    <scope>NUCLEOTIDE SEQUENCE [LARGE SCALE GENOMIC DNA]</scope>
    <source>
        <strain evidence="1 2">CGMCC 4.1877</strain>
    </source>
</reference>
<proteinExistence type="predicted"/>
<protein>
    <submittedName>
        <fullName evidence="1">Uncharacterized protein</fullName>
    </submittedName>
</protein>
<dbReference type="RefSeq" id="WP_093350554.1">
    <property type="nucleotide sequence ID" value="NZ_FOUY01000032.1"/>
</dbReference>
<dbReference type="EMBL" id="FOUY01000032">
    <property type="protein sequence ID" value="SFO13775.1"/>
    <property type="molecule type" value="Genomic_DNA"/>
</dbReference>